<dbReference type="FunFam" id="3.30.1370.30:FF:000006">
    <property type="entry name" value="40S ribosomal protein S8"/>
    <property type="match status" value="1"/>
</dbReference>
<dbReference type="AlphaFoldDB" id="A0A4U0WTT5"/>
<evidence type="ECO:0000313" key="6">
    <source>
        <dbReference type="Proteomes" id="UP000308768"/>
    </source>
</evidence>
<keyword evidence="6" id="KW-1185">Reference proteome</keyword>
<dbReference type="GO" id="GO:1990904">
    <property type="term" value="C:ribonucleoprotein complex"/>
    <property type="evidence" value="ECO:0007669"/>
    <property type="project" value="UniProtKB-KW"/>
</dbReference>
<proteinExistence type="inferred from homology"/>
<comment type="similarity">
    <text evidence="1">Belongs to the universal ribosomal protein uS8 family.</text>
</comment>
<dbReference type="EMBL" id="NAJN01001062">
    <property type="protein sequence ID" value="TKA66076.1"/>
    <property type="molecule type" value="Genomic_DNA"/>
</dbReference>
<evidence type="ECO:0000256" key="2">
    <source>
        <dbReference type="ARBA" id="ARBA00022980"/>
    </source>
</evidence>
<accession>A0A4U0WTT5</accession>
<dbReference type="GO" id="GO:0003735">
    <property type="term" value="F:structural constituent of ribosome"/>
    <property type="evidence" value="ECO:0007669"/>
    <property type="project" value="InterPro"/>
</dbReference>
<protein>
    <submittedName>
        <fullName evidence="5">Uncharacterized protein</fullName>
    </submittedName>
</protein>
<keyword evidence="3" id="KW-0687">Ribonucleoprotein</keyword>
<feature type="region of interest" description="Disordered" evidence="4">
    <location>
        <begin position="74"/>
        <end position="106"/>
    </location>
</feature>
<sequence length="523" mass="58225">MQLLLSPPLPLQLFQDFEDYFSDNVNGGYPEISQESTAVYQQFVAKHSAYQDSLGVVPTAITIHSVYQILQQSSPEADPSSSTSIVRTTPPDFAPTGASSSRLSPLEDPPTLSLTMSLVNLAHVCSHLQNASKARLGLTSIPSTNLHLTLAHALQKQGFLSSVTRAGPTPPAPEMIADPSSSPEAEVTQANIASRRLWLGLKYWNNEPVLRKMWMVSKPTKRIWLNHHDLGVIVRGREAGYVKGMTNPGECLFVKYDDDGYNEAGFHRETHLNREGLTFWQWQQQGGNDDWNDQEAAGLPQWDDDLQDDLNVDGLNMQDGDFELALALQQVAEGGNDADGDAQLDTEQDVADVPTTGEPHTPDEITTHDMGLSYKVIECDHEFQPDFSFGPCHLCKTSSIERGEEEIYYTCRLCNVLVCFSCSEDFDGNLNVFFPDISTNLYGIEPLFETAEQWYRAANPFEDGFGLDGFFEAAEDDYRAANPFDGGFELDVFFDEAEEVYYAADLFEWSFNLGLLFDNVDIA</sequence>
<evidence type="ECO:0000313" key="5">
    <source>
        <dbReference type="EMBL" id="TKA66076.1"/>
    </source>
</evidence>
<gene>
    <name evidence="5" type="ORF">B0A49_09679</name>
</gene>
<dbReference type="SUPFAM" id="SSF56047">
    <property type="entry name" value="Ribosomal protein S8"/>
    <property type="match status" value="1"/>
</dbReference>
<dbReference type="GO" id="GO:0006412">
    <property type="term" value="P:translation"/>
    <property type="evidence" value="ECO:0007669"/>
    <property type="project" value="InterPro"/>
</dbReference>
<dbReference type="InterPro" id="IPR035987">
    <property type="entry name" value="Ribosomal_uS8_sf"/>
</dbReference>
<reference evidence="5 6" key="1">
    <citation type="submission" date="2017-03" db="EMBL/GenBank/DDBJ databases">
        <title>Genomes of endolithic fungi from Antarctica.</title>
        <authorList>
            <person name="Coleine C."/>
            <person name="Masonjones S."/>
            <person name="Stajich J.E."/>
        </authorList>
    </citation>
    <scope>NUCLEOTIDE SEQUENCE [LARGE SCALE GENOMIC DNA]</scope>
    <source>
        <strain evidence="5 6">CCFEE 5187</strain>
    </source>
</reference>
<dbReference type="Proteomes" id="UP000308768">
    <property type="component" value="Unassembled WGS sequence"/>
</dbReference>
<dbReference type="GO" id="GO:0005840">
    <property type="term" value="C:ribosome"/>
    <property type="evidence" value="ECO:0007669"/>
    <property type="project" value="UniProtKB-KW"/>
</dbReference>
<dbReference type="OrthoDB" id="409928at2759"/>
<evidence type="ECO:0000256" key="4">
    <source>
        <dbReference type="SAM" id="MobiDB-lite"/>
    </source>
</evidence>
<dbReference type="Pfam" id="PF00410">
    <property type="entry name" value="Ribosomal_S8"/>
    <property type="match status" value="1"/>
</dbReference>
<evidence type="ECO:0000256" key="3">
    <source>
        <dbReference type="ARBA" id="ARBA00023274"/>
    </source>
</evidence>
<feature type="compositionally biased region" description="Low complexity" evidence="4">
    <location>
        <begin position="74"/>
        <end position="84"/>
    </location>
</feature>
<dbReference type="InterPro" id="IPR000630">
    <property type="entry name" value="Ribosomal_uS8"/>
</dbReference>
<dbReference type="STRING" id="331657.A0A4U0WTT5"/>
<evidence type="ECO:0000256" key="1">
    <source>
        <dbReference type="ARBA" id="ARBA00006471"/>
    </source>
</evidence>
<organism evidence="5 6">
    <name type="scientific">Cryomyces minteri</name>
    <dbReference type="NCBI Taxonomy" id="331657"/>
    <lineage>
        <taxon>Eukaryota</taxon>
        <taxon>Fungi</taxon>
        <taxon>Dikarya</taxon>
        <taxon>Ascomycota</taxon>
        <taxon>Pezizomycotina</taxon>
        <taxon>Dothideomycetes</taxon>
        <taxon>Dothideomycetes incertae sedis</taxon>
        <taxon>Cryomyces</taxon>
    </lineage>
</organism>
<name>A0A4U0WTT5_9PEZI</name>
<keyword evidence="2" id="KW-0689">Ribosomal protein</keyword>
<dbReference type="Gene3D" id="3.30.1370.30">
    <property type="match status" value="1"/>
</dbReference>
<comment type="caution">
    <text evidence="5">The sequence shown here is derived from an EMBL/GenBank/DDBJ whole genome shotgun (WGS) entry which is preliminary data.</text>
</comment>